<organism evidence="1 2">
    <name type="scientific">Oidiodendron maius (strain Zn)</name>
    <dbReference type="NCBI Taxonomy" id="913774"/>
    <lineage>
        <taxon>Eukaryota</taxon>
        <taxon>Fungi</taxon>
        <taxon>Dikarya</taxon>
        <taxon>Ascomycota</taxon>
        <taxon>Pezizomycotina</taxon>
        <taxon>Leotiomycetes</taxon>
        <taxon>Leotiomycetes incertae sedis</taxon>
        <taxon>Myxotrichaceae</taxon>
        <taxon>Oidiodendron</taxon>
    </lineage>
</organism>
<dbReference type="OrthoDB" id="5420711at2759"/>
<evidence type="ECO:0008006" key="3">
    <source>
        <dbReference type="Google" id="ProtNLM"/>
    </source>
</evidence>
<accession>A0A0C3C6X7</accession>
<protein>
    <recommendedName>
        <fullName evidence="3">F-box domain-containing protein</fullName>
    </recommendedName>
</protein>
<dbReference type="AlphaFoldDB" id="A0A0C3C6X7"/>
<dbReference type="InParanoid" id="A0A0C3C6X7"/>
<name>A0A0C3C6X7_OIDMZ</name>
<evidence type="ECO:0000313" key="1">
    <source>
        <dbReference type="EMBL" id="KIM94628.1"/>
    </source>
</evidence>
<reference evidence="2" key="2">
    <citation type="submission" date="2015-01" db="EMBL/GenBank/DDBJ databases">
        <title>Evolutionary Origins and Diversification of the Mycorrhizal Mutualists.</title>
        <authorList>
            <consortium name="DOE Joint Genome Institute"/>
            <consortium name="Mycorrhizal Genomics Consortium"/>
            <person name="Kohler A."/>
            <person name="Kuo A."/>
            <person name="Nagy L.G."/>
            <person name="Floudas D."/>
            <person name="Copeland A."/>
            <person name="Barry K.W."/>
            <person name="Cichocki N."/>
            <person name="Veneault-Fourrey C."/>
            <person name="LaButti K."/>
            <person name="Lindquist E.A."/>
            <person name="Lipzen A."/>
            <person name="Lundell T."/>
            <person name="Morin E."/>
            <person name="Murat C."/>
            <person name="Riley R."/>
            <person name="Ohm R."/>
            <person name="Sun H."/>
            <person name="Tunlid A."/>
            <person name="Henrissat B."/>
            <person name="Grigoriev I.V."/>
            <person name="Hibbett D.S."/>
            <person name="Martin F."/>
        </authorList>
    </citation>
    <scope>NUCLEOTIDE SEQUENCE [LARGE SCALE GENOMIC DNA]</scope>
    <source>
        <strain evidence="2">Zn</strain>
    </source>
</reference>
<dbReference type="EMBL" id="KN832889">
    <property type="protein sequence ID" value="KIM94628.1"/>
    <property type="molecule type" value="Genomic_DNA"/>
</dbReference>
<gene>
    <name evidence="1" type="ORF">OIDMADRAFT_60403</name>
</gene>
<evidence type="ECO:0000313" key="2">
    <source>
        <dbReference type="Proteomes" id="UP000054321"/>
    </source>
</evidence>
<keyword evidence="2" id="KW-1185">Reference proteome</keyword>
<sequence length="262" mass="30251">MSSEAYTTGLGWENAPIAHMITYDDDENKEHKAPMSKPFRFLSLPIEIRLRIYHYLAPNTPTSPFRDDGRPCCPSILRTNRTIYEEAMVEWYSLMPYKAYIDSKQLELLGLTISPDEALPWVFQTIKFLNLFIMLEKVTMPGLNCEPSRHLAVHQILYTCFPPRSAGAGNLQRLRVELGCKLPFFKAYRHQPDELRRVLDCNLSALRNLHGLAEVSIIIRFSPIIDHIFGLNYSTAPLRPWKMEFMAILRAFSNDLEQSINT</sequence>
<proteinExistence type="predicted"/>
<dbReference type="STRING" id="913774.A0A0C3C6X7"/>
<dbReference type="HOGENOM" id="CLU_1062081_0_0_1"/>
<reference evidence="1 2" key="1">
    <citation type="submission" date="2014-04" db="EMBL/GenBank/DDBJ databases">
        <authorList>
            <consortium name="DOE Joint Genome Institute"/>
            <person name="Kuo A."/>
            <person name="Martino E."/>
            <person name="Perotto S."/>
            <person name="Kohler A."/>
            <person name="Nagy L.G."/>
            <person name="Floudas D."/>
            <person name="Copeland A."/>
            <person name="Barry K.W."/>
            <person name="Cichocki N."/>
            <person name="Veneault-Fourrey C."/>
            <person name="LaButti K."/>
            <person name="Lindquist E.A."/>
            <person name="Lipzen A."/>
            <person name="Lundell T."/>
            <person name="Morin E."/>
            <person name="Murat C."/>
            <person name="Sun H."/>
            <person name="Tunlid A."/>
            <person name="Henrissat B."/>
            <person name="Grigoriev I.V."/>
            <person name="Hibbett D.S."/>
            <person name="Martin F."/>
            <person name="Nordberg H.P."/>
            <person name="Cantor M.N."/>
            <person name="Hua S.X."/>
        </authorList>
    </citation>
    <scope>NUCLEOTIDE SEQUENCE [LARGE SCALE GENOMIC DNA]</scope>
    <source>
        <strain evidence="1 2">Zn</strain>
    </source>
</reference>
<dbReference type="Proteomes" id="UP000054321">
    <property type="component" value="Unassembled WGS sequence"/>
</dbReference>